<dbReference type="InterPro" id="IPR005467">
    <property type="entry name" value="His_kinase_dom"/>
</dbReference>
<organism evidence="8">
    <name type="scientific">marine sediment metagenome</name>
    <dbReference type="NCBI Taxonomy" id="412755"/>
    <lineage>
        <taxon>unclassified sequences</taxon>
        <taxon>metagenomes</taxon>
        <taxon>ecological metagenomes</taxon>
    </lineage>
</organism>
<dbReference type="Gene3D" id="3.30.450.20">
    <property type="entry name" value="PAS domain"/>
    <property type="match status" value="1"/>
</dbReference>
<dbReference type="InterPro" id="IPR036890">
    <property type="entry name" value="HATPase_C_sf"/>
</dbReference>
<dbReference type="PANTHER" id="PTHR43304">
    <property type="entry name" value="PHYTOCHROME-LIKE PROTEIN CPH1"/>
    <property type="match status" value="1"/>
</dbReference>
<proteinExistence type="predicted"/>
<dbReference type="SMART" id="SM00086">
    <property type="entry name" value="PAC"/>
    <property type="match status" value="1"/>
</dbReference>
<feature type="domain" description="PAC" evidence="7">
    <location>
        <begin position="25"/>
        <end position="75"/>
    </location>
</feature>
<keyword evidence="5" id="KW-0418">Kinase</keyword>
<dbReference type="InterPro" id="IPR000700">
    <property type="entry name" value="PAS-assoc_C"/>
</dbReference>
<comment type="catalytic activity">
    <reaction evidence="1">
        <text>ATP + protein L-histidine = ADP + protein N-phospho-L-histidine.</text>
        <dbReference type="EC" id="2.7.13.3"/>
    </reaction>
</comment>
<dbReference type="GO" id="GO:0004673">
    <property type="term" value="F:protein histidine kinase activity"/>
    <property type="evidence" value="ECO:0007669"/>
    <property type="project" value="UniProtKB-EC"/>
</dbReference>
<dbReference type="SUPFAM" id="SSF55874">
    <property type="entry name" value="ATPase domain of HSP90 chaperone/DNA topoisomerase II/histidine kinase"/>
    <property type="match status" value="1"/>
</dbReference>
<evidence type="ECO:0000256" key="3">
    <source>
        <dbReference type="ARBA" id="ARBA00022553"/>
    </source>
</evidence>
<reference evidence="8" key="1">
    <citation type="journal article" date="2014" name="Front. Microbiol.">
        <title>High frequency of phylogenetically diverse reductive dehalogenase-homologous genes in deep subseafloor sedimentary metagenomes.</title>
        <authorList>
            <person name="Kawai M."/>
            <person name="Futagami T."/>
            <person name="Toyoda A."/>
            <person name="Takaki Y."/>
            <person name="Nishi S."/>
            <person name="Hori S."/>
            <person name="Arai W."/>
            <person name="Tsubouchi T."/>
            <person name="Morono Y."/>
            <person name="Uchiyama I."/>
            <person name="Ito T."/>
            <person name="Fujiyama A."/>
            <person name="Inagaki F."/>
            <person name="Takami H."/>
        </authorList>
    </citation>
    <scope>NUCLEOTIDE SEQUENCE</scope>
    <source>
        <strain evidence="8">Expedition CK06-06</strain>
    </source>
</reference>
<sequence length="276" mass="31937">TLIHPDDLPNLIKIMKEAVKSNKKLYFEYRVKHKNGHYVPVAARGSAIKEEGKIRLIGVLTDITESKNAEQKLRESEIKHRLAYNRADFYKDLFAHDMNNILHNILSSIDLYSLCQKYPEKLDKGEELLDLIKTQAKRGAKLISNIQKLSLLEQTELQTEKVDICDHLKNAIKFVKESFQDRNLNILIEAKNENFHVRANELLLDVFENILINSVKYNNNNSVLINIIISKEIKDEKKYIKLQFLDNGIGIPDSKKETIFDRSYKKDRTLKGMGIG</sequence>
<evidence type="ECO:0000259" key="6">
    <source>
        <dbReference type="PROSITE" id="PS50109"/>
    </source>
</evidence>
<dbReference type="InterPro" id="IPR052162">
    <property type="entry name" value="Sensor_kinase/Photoreceptor"/>
</dbReference>
<comment type="caution">
    <text evidence="8">The sequence shown here is derived from an EMBL/GenBank/DDBJ whole genome shotgun (WGS) entry which is preliminary data.</text>
</comment>
<dbReference type="SUPFAM" id="SSF55785">
    <property type="entry name" value="PYP-like sensor domain (PAS domain)"/>
    <property type="match status" value="1"/>
</dbReference>
<dbReference type="CDD" id="cd00130">
    <property type="entry name" value="PAS"/>
    <property type="match status" value="1"/>
</dbReference>
<dbReference type="EMBL" id="BART01027160">
    <property type="protein sequence ID" value="GAG90693.1"/>
    <property type="molecule type" value="Genomic_DNA"/>
</dbReference>
<dbReference type="InterPro" id="IPR035965">
    <property type="entry name" value="PAS-like_dom_sf"/>
</dbReference>
<keyword evidence="4" id="KW-0808">Transferase</keyword>
<evidence type="ECO:0000313" key="8">
    <source>
        <dbReference type="EMBL" id="GAG90693.1"/>
    </source>
</evidence>
<dbReference type="Pfam" id="PF02518">
    <property type="entry name" value="HATPase_c"/>
    <property type="match status" value="1"/>
</dbReference>
<dbReference type="InterPro" id="IPR000014">
    <property type="entry name" value="PAS"/>
</dbReference>
<keyword evidence="3" id="KW-0597">Phosphoprotein</keyword>
<dbReference type="Pfam" id="PF08447">
    <property type="entry name" value="PAS_3"/>
    <property type="match status" value="1"/>
</dbReference>
<evidence type="ECO:0000259" key="7">
    <source>
        <dbReference type="PROSITE" id="PS50113"/>
    </source>
</evidence>
<dbReference type="EC" id="2.7.13.3" evidence="2"/>
<accession>X1C2P2</accession>
<dbReference type="NCBIfam" id="TIGR00229">
    <property type="entry name" value="sensory_box"/>
    <property type="match status" value="1"/>
</dbReference>
<dbReference type="InterPro" id="IPR013655">
    <property type="entry name" value="PAS_fold_3"/>
</dbReference>
<dbReference type="Gene3D" id="3.30.565.10">
    <property type="entry name" value="Histidine kinase-like ATPase, C-terminal domain"/>
    <property type="match status" value="1"/>
</dbReference>
<dbReference type="PROSITE" id="PS50109">
    <property type="entry name" value="HIS_KIN"/>
    <property type="match status" value="1"/>
</dbReference>
<dbReference type="Gene3D" id="1.10.287.130">
    <property type="match status" value="1"/>
</dbReference>
<dbReference type="InterPro" id="IPR001610">
    <property type="entry name" value="PAC"/>
</dbReference>
<evidence type="ECO:0000256" key="4">
    <source>
        <dbReference type="ARBA" id="ARBA00022679"/>
    </source>
</evidence>
<dbReference type="CDD" id="cd00075">
    <property type="entry name" value="HATPase"/>
    <property type="match status" value="1"/>
</dbReference>
<dbReference type="PROSITE" id="PS50113">
    <property type="entry name" value="PAC"/>
    <property type="match status" value="1"/>
</dbReference>
<dbReference type="AlphaFoldDB" id="X1C2P2"/>
<evidence type="ECO:0000256" key="5">
    <source>
        <dbReference type="ARBA" id="ARBA00022777"/>
    </source>
</evidence>
<gene>
    <name evidence="8" type="ORF">S01H4_48221</name>
</gene>
<feature type="non-terminal residue" evidence="8">
    <location>
        <position position="1"/>
    </location>
</feature>
<evidence type="ECO:0000256" key="2">
    <source>
        <dbReference type="ARBA" id="ARBA00012438"/>
    </source>
</evidence>
<evidence type="ECO:0000256" key="1">
    <source>
        <dbReference type="ARBA" id="ARBA00000085"/>
    </source>
</evidence>
<feature type="non-terminal residue" evidence="8">
    <location>
        <position position="276"/>
    </location>
</feature>
<feature type="domain" description="Histidine kinase" evidence="6">
    <location>
        <begin position="93"/>
        <end position="276"/>
    </location>
</feature>
<dbReference type="InterPro" id="IPR003594">
    <property type="entry name" value="HATPase_dom"/>
</dbReference>
<name>X1C2P2_9ZZZZ</name>
<protein>
    <recommendedName>
        <fullName evidence="2">histidine kinase</fullName>
        <ecNumber evidence="2">2.7.13.3</ecNumber>
    </recommendedName>
</protein>
<dbReference type="PANTHER" id="PTHR43304:SF1">
    <property type="entry name" value="PAC DOMAIN-CONTAINING PROTEIN"/>
    <property type="match status" value="1"/>
</dbReference>